<dbReference type="PANTHER" id="PTHR34561">
    <property type="entry name" value="NADH DEHYDROGENASE [UBIQUINONE] 1 ALPHA SUBCOMPLEX ASSEMBLY FACTOR 8"/>
    <property type="match status" value="1"/>
</dbReference>
<protein>
    <recommendedName>
        <fullName evidence="3">CHCH domain-containing protein</fullName>
    </recommendedName>
</protein>
<dbReference type="PANTHER" id="PTHR34561:SF1">
    <property type="entry name" value="NADH DEHYDROGENASE [UBIQUINONE] 1 ALPHA SUBCOMPLEX ASSEMBLY FACTOR 8"/>
    <property type="match status" value="1"/>
</dbReference>
<dbReference type="GO" id="GO:0032981">
    <property type="term" value="P:mitochondrial respiratory chain complex I assembly"/>
    <property type="evidence" value="ECO:0007669"/>
    <property type="project" value="InterPro"/>
</dbReference>
<evidence type="ECO:0000313" key="1">
    <source>
        <dbReference type="EMBL" id="OCH88870.1"/>
    </source>
</evidence>
<dbReference type="InterPro" id="IPR034595">
    <property type="entry name" value="NDUFAF8"/>
</dbReference>
<keyword evidence="2" id="KW-1185">Reference proteome</keyword>
<accession>A0A8E2DI28</accession>
<name>A0A8E2DI28_9APHY</name>
<evidence type="ECO:0008006" key="3">
    <source>
        <dbReference type="Google" id="ProtNLM"/>
    </source>
</evidence>
<reference evidence="1 2" key="1">
    <citation type="submission" date="2016-07" db="EMBL/GenBank/DDBJ databases">
        <title>Draft genome of the white-rot fungus Obba rivulosa 3A-2.</title>
        <authorList>
            <consortium name="DOE Joint Genome Institute"/>
            <person name="Miettinen O."/>
            <person name="Riley R."/>
            <person name="Acob R."/>
            <person name="Barry K."/>
            <person name="Cullen D."/>
            <person name="De Vries R."/>
            <person name="Hainaut M."/>
            <person name="Hatakka A."/>
            <person name="Henrissat B."/>
            <person name="Hilden K."/>
            <person name="Kuo R."/>
            <person name="Labutti K."/>
            <person name="Lipzen A."/>
            <person name="Makela M.R."/>
            <person name="Sandor L."/>
            <person name="Spatafora J.W."/>
            <person name="Grigoriev I.V."/>
            <person name="Hibbett D.S."/>
        </authorList>
    </citation>
    <scope>NUCLEOTIDE SEQUENCE [LARGE SCALE GENOMIC DNA]</scope>
    <source>
        <strain evidence="1 2">3A-2</strain>
    </source>
</reference>
<gene>
    <name evidence="1" type="ORF">OBBRIDRAFT_836247</name>
</gene>
<organism evidence="1 2">
    <name type="scientific">Obba rivulosa</name>
    <dbReference type="NCBI Taxonomy" id="1052685"/>
    <lineage>
        <taxon>Eukaryota</taxon>
        <taxon>Fungi</taxon>
        <taxon>Dikarya</taxon>
        <taxon>Basidiomycota</taxon>
        <taxon>Agaricomycotina</taxon>
        <taxon>Agaricomycetes</taxon>
        <taxon>Polyporales</taxon>
        <taxon>Gelatoporiaceae</taxon>
        <taxon>Obba</taxon>
    </lineage>
</organism>
<dbReference type="OrthoDB" id="3821113at2759"/>
<dbReference type="AlphaFoldDB" id="A0A8E2DI28"/>
<dbReference type="EMBL" id="KV722441">
    <property type="protein sequence ID" value="OCH88870.1"/>
    <property type="molecule type" value="Genomic_DNA"/>
</dbReference>
<evidence type="ECO:0000313" key="2">
    <source>
        <dbReference type="Proteomes" id="UP000250043"/>
    </source>
</evidence>
<proteinExistence type="predicted"/>
<dbReference type="GO" id="GO:0005739">
    <property type="term" value="C:mitochondrion"/>
    <property type="evidence" value="ECO:0007669"/>
    <property type="project" value="InterPro"/>
</dbReference>
<sequence>MQPSSTTSLTPLRRLAVHSTTTCASQASAYGKCILATYTDTRKDACKEEFAKFGACLREAMKRKW</sequence>
<dbReference type="Proteomes" id="UP000250043">
    <property type="component" value="Unassembled WGS sequence"/>
</dbReference>